<dbReference type="EMBL" id="FN653020">
    <property type="protein sequence ID" value="CBY23037.1"/>
    <property type="molecule type" value="Genomic_DNA"/>
</dbReference>
<dbReference type="InParanoid" id="E4X102"/>
<dbReference type="OrthoDB" id="10317437at2759"/>
<keyword evidence="3" id="KW-1185">Reference proteome</keyword>
<dbReference type="Proteomes" id="UP000001307">
    <property type="component" value="Unassembled WGS sequence"/>
</dbReference>
<accession>E4X102</accession>
<name>E4X102_OIKDI</name>
<sequence>MENGARPCQGVKQSQSRGSGFKRINLNKAHLGLERERQINPKLPPQAFRRYTRAGAPNEGSFTEFEKSRGPRLGLTNAEIQKIGQTYCCIRQSRLNTDAEKRNAQREQFRRFECKQHEDQIVHLMKNKRKKPLVLLPPPESEEELKKPSTPRIRTLSRSQLPKRKVFNVPLLEPQSGEQKPELEVDLFEMMRNLPKKEPLFPIFETDCRIVRGSNKGKPTDSKNCLKQGLSDRMGDESTNSRFFKCYPPHMYIPTDKQRPVWADRLITSLGSGHWHLPLQHHSSVETVFKANYIDEEDLKGMQREHCVERTDKDRRRIVFRSEYTTQYQDLGKVSRKLNKPRQR</sequence>
<protein>
    <submittedName>
        <fullName evidence="2">Uncharacterized protein</fullName>
    </submittedName>
</protein>
<evidence type="ECO:0000313" key="3">
    <source>
        <dbReference type="Proteomes" id="UP000001307"/>
    </source>
</evidence>
<reference evidence="2" key="1">
    <citation type="journal article" date="2010" name="Science">
        <title>Plasticity of animal genome architecture unmasked by rapid evolution of a pelagic tunicate.</title>
        <authorList>
            <person name="Denoeud F."/>
            <person name="Henriet S."/>
            <person name="Mungpakdee S."/>
            <person name="Aury J.M."/>
            <person name="Da Silva C."/>
            <person name="Brinkmann H."/>
            <person name="Mikhaleva J."/>
            <person name="Olsen L.C."/>
            <person name="Jubin C."/>
            <person name="Canestro C."/>
            <person name="Bouquet J.M."/>
            <person name="Danks G."/>
            <person name="Poulain J."/>
            <person name="Campsteijn C."/>
            <person name="Adamski M."/>
            <person name="Cross I."/>
            <person name="Yadetie F."/>
            <person name="Muffato M."/>
            <person name="Louis A."/>
            <person name="Butcher S."/>
            <person name="Tsagkogeorga G."/>
            <person name="Konrad A."/>
            <person name="Singh S."/>
            <person name="Jensen M.F."/>
            <person name="Cong E.H."/>
            <person name="Eikeseth-Otteraa H."/>
            <person name="Noel B."/>
            <person name="Anthouard V."/>
            <person name="Porcel B.M."/>
            <person name="Kachouri-Lafond R."/>
            <person name="Nishino A."/>
            <person name="Ugolini M."/>
            <person name="Chourrout P."/>
            <person name="Nishida H."/>
            <person name="Aasland R."/>
            <person name="Huzurbazar S."/>
            <person name="Westhof E."/>
            <person name="Delsuc F."/>
            <person name="Lehrach H."/>
            <person name="Reinhardt R."/>
            <person name="Weissenbach J."/>
            <person name="Roy S.W."/>
            <person name="Artiguenave F."/>
            <person name="Postlethwait J.H."/>
            <person name="Manak J.R."/>
            <person name="Thompson E.M."/>
            <person name="Jaillon O."/>
            <person name="Du Pasquier L."/>
            <person name="Boudinot P."/>
            <person name="Liberles D.A."/>
            <person name="Volff J.N."/>
            <person name="Philippe H."/>
            <person name="Lenhard B."/>
            <person name="Roest Crollius H."/>
            <person name="Wincker P."/>
            <person name="Chourrout D."/>
        </authorList>
    </citation>
    <scope>NUCLEOTIDE SEQUENCE [LARGE SCALE GENOMIC DNA]</scope>
</reference>
<evidence type="ECO:0000313" key="2">
    <source>
        <dbReference type="EMBL" id="CBY23037.1"/>
    </source>
</evidence>
<proteinExistence type="predicted"/>
<dbReference type="AlphaFoldDB" id="E4X102"/>
<organism evidence="2">
    <name type="scientific">Oikopleura dioica</name>
    <name type="common">Tunicate</name>
    <dbReference type="NCBI Taxonomy" id="34765"/>
    <lineage>
        <taxon>Eukaryota</taxon>
        <taxon>Metazoa</taxon>
        <taxon>Chordata</taxon>
        <taxon>Tunicata</taxon>
        <taxon>Appendicularia</taxon>
        <taxon>Copelata</taxon>
        <taxon>Oikopleuridae</taxon>
        <taxon>Oikopleura</taxon>
    </lineage>
</organism>
<feature type="region of interest" description="Disordered" evidence="1">
    <location>
        <begin position="1"/>
        <end position="24"/>
    </location>
</feature>
<evidence type="ECO:0000256" key="1">
    <source>
        <dbReference type="SAM" id="MobiDB-lite"/>
    </source>
</evidence>
<gene>
    <name evidence="2" type="ORF">GSOID_T00014964001</name>
</gene>